<keyword evidence="1" id="KW-0812">Transmembrane</keyword>
<name>A0A7U3YJF9_DESPD</name>
<evidence type="ECO:0000256" key="1">
    <source>
        <dbReference type="SAM" id="Phobius"/>
    </source>
</evidence>
<feature type="domain" description="Glycosyltransferase subfamily 4-like N-terminal" evidence="3">
    <location>
        <begin position="18"/>
        <end position="175"/>
    </location>
</feature>
<proteinExistence type="predicted"/>
<dbReference type="AlphaFoldDB" id="A0A7U3YJF9"/>
<keyword evidence="1" id="KW-1133">Transmembrane helix</keyword>
<gene>
    <name evidence="4" type="ordered locus">Despr_0338</name>
</gene>
<protein>
    <submittedName>
        <fullName evidence="4">Glycosyl transferase group 1</fullName>
    </submittedName>
</protein>
<evidence type="ECO:0000259" key="2">
    <source>
        <dbReference type="Pfam" id="PF00534"/>
    </source>
</evidence>
<dbReference type="Pfam" id="PF13439">
    <property type="entry name" value="Glyco_transf_4"/>
    <property type="match status" value="1"/>
</dbReference>
<dbReference type="InterPro" id="IPR028098">
    <property type="entry name" value="Glyco_trans_4-like_N"/>
</dbReference>
<accession>A0A7U3YJF9</accession>
<dbReference type="Proteomes" id="UP000006365">
    <property type="component" value="Chromosome"/>
</dbReference>
<dbReference type="EMBL" id="CP002364">
    <property type="protein sequence ID" value="ADW16520.1"/>
    <property type="molecule type" value="Genomic_DNA"/>
</dbReference>
<dbReference type="GO" id="GO:0016757">
    <property type="term" value="F:glycosyltransferase activity"/>
    <property type="evidence" value="ECO:0007669"/>
    <property type="project" value="InterPro"/>
</dbReference>
<dbReference type="PANTHER" id="PTHR12526">
    <property type="entry name" value="GLYCOSYLTRANSFERASE"/>
    <property type="match status" value="1"/>
</dbReference>
<keyword evidence="4" id="KW-0808">Transferase</keyword>
<dbReference type="RefSeq" id="WP_015723067.1">
    <property type="nucleotide sequence ID" value="NC_014972.1"/>
</dbReference>
<dbReference type="PANTHER" id="PTHR12526:SF630">
    <property type="entry name" value="GLYCOSYLTRANSFERASE"/>
    <property type="match status" value="1"/>
</dbReference>
<dbReference type="SUPFAM" id="SSF53756">
    <property type="entry name" value="UDP-Glycosyltransferase/glycogen phosphorylase"/>
    <property type="match status" value="1"/>
</dbReference>
<evidence type="ECO:0000259" key="3">
    <source>
        <dbReference type="Pfam" id="PF13439"/>
    </source>
</evidence>
<evidence type="ECO:0000313" key="5">
    <source>
        <dbReference type="Proteomes" id="UP000006365"/>
    </source>
</evidence>
<organism evidence="4 5">
    <name type="scientific">Desulfobulbus propionicus (strain ATCC 33891 / DSM 2032 / VKM B-1956 / 1pr3)</name>
    <dbReference type="NCBI Taxonomy" id="577650"/>
    <lineage>
        <taxon>Bacteria</taxon>
        <taxon>Pseudomonadati</taxon>
        <taxon>Thermodesulfobacteriota</taxon>
        <taxon>Desulfobulbia</taxon>
        <taxon>Desulfobulbales</taxon>
        <taxon>Desulfobulbaceae</taxon>
        <taxon>Desulfobulbus</taxon>
    </lineage>
</organism>
<dbReference type="KEGG" id="dpr:Despr_0338"/>
<feature type="transmembrane region" description="Helical" evidence="1">
    <location>
        <begin position="7"/>
        <end position="28"/>
    </location>
</feature>
<reference evidence="4 5" key="1">
    <citation type="journal article" date="2011" name="Stand. Genomic Sci.">
        <title>Complete genome sequence of Desulfobulbus propionicus type strain (1pr3).</title>
        <authorList>
            <person name="Pagani I."/>
            <person name="Lapidus A."/>
            <person name="Nolan M."/>
            <person name="Lucas S."/>
            <person name="Hammon N."/>
            <person name="Deshpande S."/>
            <person name="Cheng J.F."/>
            <person name="Chertkov O."/>
            <person name="Davenport K."/>
            <person name="Tapia R."/>
            <person name="Han C."/>
            <person name="Goodwin L."/>
            <person name="Pitluck S."/>
            <person name="Liolios K."/>
            <person name="Mavromatis K."/>
            <person name="Ivanova N."/>
            <person name="Mikhailova N."/>
            <person name="Pati A."/>
            <person name="Chen A."/>
            <person name="Palaniappan K."/>
            <person name="Land M."/>
            <person name="Hauser L."/>
            <person name="Chang Y.J."/>
            <person name="Jeffries C.D."/>
            <person name="Detter J.C."/>
            <person name="Brambilla E."/>
            <person name="Kannan K.P."/>
            <person name="Djao O.D."/>
            <person name="Rohde M."/>
            <person name="Pukall R."/>
            <person name="Spring S."/>
            <person name="Goker M."/>
            <person name="Sikorski J."/>
            <person name="Woyke T."/>
            <person name="Bristow J."/>
            <person name="Eisen J.A."/>
            <person name="Markowitz V."/>
            <person name="Hugenholtz P."/>
            <person name="Kyrpides N.C."/>
            <person name="Klenk H.P."/>
        </authorList>
    </citation>
    <scope>NUCLEOTIDE SEQUENCE [LARGE SCALE GENOMIC DNA]</scope>
    <source>
        <strain evidence="5">ATCC 33891 / DSM 2032 / 1pr3</strain>
    </source>
</reference>
<sequence length="378" mass="41894">MRANKKIHILHVVLTLDIGGLESLVMAMSRRIDKKKFTVSVLCLQYVDSQYKNEMERGGIPVYLIKKKGKFDFSFIAKIRKLLKEQQVDVLHSHSGCFFNAALASLFTGVAGVIYTAHGMPVEYGIKASLENAIAACLTTKLVAVSEEIKIHLESCYPFARRKIELIINGVDTEKFKPVSDEGDAASIRKQHGIPLNALVVGSVGRLEPVKNYQMLVRSFALANHNAQKPLHLVFIGDGGEQNTLVNLSRELGLEGNVSFLGMQYNLHLLVPMLDIFVLSSLSEGTSISLLESQSAGIPAVVTNVGGNNKIIEDGYNGFLCEVNDINAMASEIELMAKDDMLRHRMGRSSRHVVEEKFSLKHMMGLYEEHYVALHQSH</sequence>
<feature type="domain" description="Glycosyl transferase family 1" evidence="2">
    <location>
        <begin position="187"/>
        <end position="352"/>
    </location>
</feature>
<dbReference type="Gene3D" id="3.40.50.2000">
    <property type="entry name" value="Glycogen Phosphorylase B"/>
    <property type="match status" value="2"/>
</dbReference>
<keyword evidence="1" id="KW-0472">Membrane</keyword>
<dbReference type="InterPro" id="IPR001296">
    <property type="entry name" value="Glyco_trans_1"/>
</dbReference>
<evidence type="ECO:0000313" key="4">
    <source>
        <dbReference type="EMBL" id="ADW16520.1"/>
    </source>
</evidence>
<keyword evidence="5" id="KW-1185">Reference proteome</keyword>
<dbReference type="Pfam" id="PF00534">
    <property type="entry name" value="Glycos_transf_1"/>
    <property type="match status" value="1"/>
</dbReference>